<proteinExistence type="predicted"/>
<feature type="domain" description="Arm-like repeat" evidence="1">
    <location>
        <begin position="158"/>
        <end position="334"/>
    </location>
</feature>
<feature type="non-terminal residue" evidence="2">
    <location>
        <position position="1"/>
    </location>
</feature>
<dbReference type="EMBL" id="JAIFTL010000362">
    <property type="protein sequence ID" value="KAG9319872.1"/>
    <property type="molecule type" value="Genomic_DNA"/>
</dbReference>
<gene>
    <name evidence="2" type="ORF">KVV02_005922</name>
</gene>
<protein>
    <recommendedName>
        <fullName evidence="1">Arm-like repeat domain-containing protein</fullName>
    </recommendedName>
</protein>
<sequence>TTTTSDTPVTATPSLKAGSVASATVHRIDTAVAEVTVKSEPLDTRCSSQSTMSVSGTIADPATPARIGQTSSACPPFEGSPDTKVFPRNICLPSLNINLPKSRLRIESTPQLALCIGLLRAAHLSPAVSADNSDATINSQDKAVDALNRQWIGATMQSPIEHQFILKLAPKLVAAFVKDANKNSMAIAEIVLLAQALDREHYRILRSCFVADFDRSCILGAELLQGLVHLVQSASPGFLDPDDLVKILAKLNTSLQGTHQQSSLHPFHLTLAVSLVLDVMADHKVQELNRVALHESLSVVLLGMRGSTDPYLMYQACYAFQALQCVPDDETALQFATLDRIRRRSHQEIPDIKMDVYRMVSRQQEYHWGQELSATVPVYIPPQAKATLEEPDTIHSPFMRQLNTNLQNKNRLNQPGRWNAKLIVSCRSQYLKNGYRHDFLPTPTRRSHRVTASDLFQKAAIVPFTDDLIEDYVKQFVELPDEKLLFNDRPQWNVDDYMKRLQKIPNLMDMVGNPFLLSVSLQVLHRIIGTNPDLRTVRVTSVQLYDIFVKEWVERGEKRLQACKAEESSTIEYSQFTYGGSWKAFSKKRGEQADFGNQPSSR</sequence>
<evidence type="ECO:0000313" key="2">
    <source>
        <dbReference type="EMBL" id="KAG9319872.1"/>
    </source>
</evidence>
<dbReference type="InterPro" id="IPR056251">
    <property type="entry name" value="Arm_rpt_dom"/>
</dbReference>
<reference evidence="2" key="1">
    <citation type="submission" date="2021-07" db="EMBL/GenBank/DDBJ databases">
        <title>Draft genome of Mortierella alpina, strain LL118, isolated from an aspen leaf litter sample.</title>
        <authorList>
            <person name="Yang S."/>
            <person name="Vinatzer B.A."/>
        </authorList>
    </citation>
    <scope>NUCLEOTIDE SEQUENCE</scope>
    <source>
        <strain evidence="2">LL118</strain>
    </source>
</reference>
<dbReference type="Proteomes" id="UP000717515">
    <property type="component" value="Unassembled WGS sequence"/>
</dbReference>
<evidence type="ECO:0000259" key="1">
    <source>
        <dbReference type="Pfam" id="PF23948"/>
    </source>
</evidence>
<dbReference type="Pfam" id="PF23948">
    <property type="entry name" value="ARM_5"/>
    <property type="match status" value="1"/>
</dbReference>
<dbReference type="AlphaFoldDB" id="A0A9P8A048"/>
<evidence type="ECO:0000313" key="3">
    <source>
        <dbReference type="Proteomes" id="UP000717515"/>
    </source>
</evidence>
<accession>A0A9P8A048</accession>
<name>A0A9P8A048_MORAP</name>
<comment type="caution">
    <text evidence="2">The sequence shown here is derived from an EMBL/GenBank/DDBJ whole genome shotgun (WGS) entry which is preliminary data.</text>
</comment>
<organism evidence="2 3">
    <name type="scientific">Mortierella alpina</name>
    <name type="common">Oleaginous fungus</name>
    <name type="synonym">Mortierella renispora</name>
    <dbReference type="NCBI Taxonomy" id="64518"/>
    <lineage>
        <taxon>Eukaryota</taxon>
        <taxon>Fungi</taxon>
        <taxon>Fungi incertae sedis</taxon>
        <taxon>Mucoromycota</taxon>
        <taxon>Mortierellomycotina</taxon>
        <taxon>Mortierellomycetes</taxon>
        <taxon>Mortierellales</taxon>
        <taxon>Mortierellaceae</taxon>
        <taxon>Mortierella</taxon>
    </lineage>
</organism>